<dbReference type="AlphaFoldDB" id="A0A5E4PQQ3"/>
<proteinExistence type="predicted"/>
<dbReference type="EMBL" id="FZQP02000304">
    <property type="protein sequence ID" value="VVC88358.1"/>
    <property type="molecule type" value="Genomic_DNA"/>
</dbReference>
<keyword evidence="2" id="KW-1185">Reference proteome</keyword>
<gene>
    <name evidence="1" type="ORF">LSINAPIS_LOCUS1751</name>
</gene>
<evidence type="ECO:0000313" key="2">
    <source>
        <dbReference type="Proteomes" id="UP000324832"/>
    </source>
</evidence>
<evidence type="ECO:0000313" key="1">
    <source>
        <dbReference type="EMBL" id="VVC88358.1"/>
    </source>
</evidence>
<dbReference type="Proteomes" id="UP000324832">
    <property type="component" value="Unassembled WGS sequence"/>
</dbReference>
<organism evidence="1 2">
    <name type="scientific">Leptidea sinapis</name>
    <dbReference type="NCBI Taxonomy" id="189913"/>
    <lineage>
        <taxon>Eukaryota</taxon>
        <taxon>Metazoa</taxon>
        <taxon>Ecdysozoa</taxon>
        <taxon>Arthropoda</taxon>
        <taxon>Hexapoda</taxon>
        <taxon>Insecta</taxon>
        <taxon>Pterygota</taxon>
        <taxon>Neoptera</taxon>
        <taxon>Endopterygota</taxon>
        <taxon>Lepidoptera</taxon>
        <taxon>Glossata</taxon>
        <taxon>Ditrysia</taxon>
        <taxon>Papilionoidea</taxon>
        <taxon>Pieridae</taxon>
        <taxon>Dismorphiinae</taxon>
        <taxon>Leptidea</taxon>
    </lineage>
</organism>
<sequence length="690" mass="78153">MQRPSFPNATPRMMQFTASFHIKPHLYSSLNGQYSRVRYVYVQFTSQLQWTSGIPRTMSEAESTGWRRIEGPPVPLPELMLYCTAGRYRLVRWHAPATDTEPARDYWTATQYYVSEASLKAGAGPQVENGDTLQDGGVWVKDLEGQLIRIPSTEAELSKTLFKKQNCYPKMASLQANAGPRVENGVTLQDGGVWVNDLEGQLIRIPSTEAELSRTLCSIQWITRLPRTMSEAESSGWRRIARPPGPLPELRLYCTAGRYVCPLFDTAGFVAGLQIGFPVEEFDSPTIKPEKRLVRWHAPATDSEPARDYWTATQYYVSEGTHYYWNMTREKSCDELLPWFPLVTNHDLVLIEQKSIKAGLSLINDGRSAKDNPFCTKCRNYGLRAKFDVGLLPALGLSYFFNIPQTVDEATTDEWTETERPNGPYTSLTMYCPTERKLCGLYDSRGDIMGLQIALPQDEFTGSASNWTTLGFTEWHPPSLDGATFKSYYTIQTYFISEETLAKLDAGETVDGLSETNVLKENALYLTGFDTEIVEVSTNGTDIANSAFTRQACIIWMNLVCAENTIFPWFPLVNQNELIGVGFLAIGTMPALDDERDWFERPGEIVVRSIITDGPECLYSLASTPGILTMHIYFVDDPWYLGCLEIELVPSLENYILSLCKTKSIESLHQKFVFLEERNRFHWGQHLFHK</sequence>
<protein>
    <submittedName>
        <fullName evidence="1">Uncharacterized protein</fullName>
    </submittedName>
</protein>
<name>A0A5E4PQQ3_9NEOP</name>
<reference evidence="1 2" key="1">
    <citation type="submission" date="2017-07" db="EMBL/GenBank/DDBJ databases">
        <authorList>
            <person name="Talla V."/>
            <person name="Backstrom N."/>
        </authorList>
    </citation>
    <scope>NUCLEOTIDE SEQUENCE [LARGE SCALE GENOMIC DNA]</scope>
</reference>
<accession>A0A5E4PQQ3</accession>